<evidence type="ECO:0000256" key="1">
    <source>
        <dbReference type="ARBA" id="ARBA00022801"/>
    </source>
</evidence>
<protein>
    <submittedName>
        <fullName evidence="4">N-terminal protein</fullName>
    </submittedName>
</protein>
<dbReference type="AlphaFoldDB" id="A0A0N0V4Y5"/>
<organism evidence="4 5">
    <name type="scientific">Fusarium langsethiae</name>
    <dbReference type="NCBI Taxonomy" id="179993"/>
    <lineage>
        <taxon>Eukaryota</taxon>
        <taxon>Fungi</taxon>
        <taxon>Dikarya</taxon>
        <taxon>Ascomycota</taxon>
        <taxon>Pezizomycotina</taxon>
        <taxon>Sordariomycetes</taxon>
        <taxon>Hypocreomycetidae</taxon>
        <taxon>Hypocreales</taxon>
        <taxon>Nectriaceae</taxon>
        <taxon>Fusarium</taxon>
    </lineage>
</organism>
<dbReference type="SUPFAM" id="SSF53474">
    <property type="entry name" value="alpha/beta-Hydrolases"/>
    <property type="match status" value="1"/>
</dbReference>
<dbReference type="InterPro" id="IPR029058">
    <property type="entry name" value="AB_hydrolase_fold"/>
</dbReference>
<accession>A0A0N0V4Y5</accession>
<evidence type="ECO:0000313" key="4">
    <source>
        <dbReference type="EMBL" id="KPA36427.1"/>
    </source>
</evidence>
<comment type="similarity">
    <text evidence="2">Belongs to the AB hydrolase superfamily. FUS2 hydrolase family.</text>
</comment>
<gene>
    <name evidence="4" type="ORF">FLAG1_10808</name>
</gene>
<dbReference type="PANTHER" id="PTHR22946:SF9">
    <property type="entry name" value="POLYKETIDE TRANSFERASE AF380"/>
    <property type="match status" value="1"/>
</dbReference>
<dbReference type="EMBL" id="JXCE01000645">
    <property type="protein sequence ID" value="KPA36427.1"/>
    <property type="molecule type" value="Genomic_DNA"/>
</dbReference>
<evidence type="ECO:0000256" key="2">
    <source>
        <dbReference type="ARBA" id="ARBA00038115"/>
    </source>
</evidence>
<dbReference type="Gene3D" id="1.10.10.800">
    <property type="match status" value="1"/>
</dbReference>
<proteinExistence type="inferred from homology"/>
<dbReference type="InterPro" id="IPR000073">
    <property type="entry name" value="AB_hydrolase_1"/>
</dbReference>
<evidence type="ECO:0000313" key="5">
    <source>
        <dbReference type="Proteomes" id="UP000037904"/>
    </source>
</evidence>
<keyword evidence="1" id="KW-0378">Hydrolase</keyword>
<dbReference type="PANTHER" id="PTHR22946">
    <property type="entry name" value="DIENELACTONE HYDROLASE DOMAIN-CONTAINING PROTEIN-RELATED"/>
    <property type="match status" value="1"/>
</dbReference>
<comment type="caution">
    <text evidence="4">The sequence shown here is derived from an EMBL/GenBank/DDBJ whole genome shotgun (WGS) entry which is preliminary data.</text>
</comment>
<dbReference type="Proteomes" id="UP000037904">
    <property type="component" value="Unassembled WGS sequence"/>
</dbReference>
<reference evidence="4 5" key="1">
    <citation type="submission" date="2015-04" db="EMBL/GenBank/DDBJ databases">
        <title>The draft genome sequence of Fusarium langsethiae, a T-2/HT-2 mycotoxin producer.</title>
        <authorList>
            <person name="Lysoe E."/>
            <person name="Divon H.H."/>
            <person name="Terzi V."/>
            <person name="Orru L."/>
            <person name="Lamontanara A."/>
            <person name="Kolseth A.-K."/>
            <person name="Frandsen R.J."/>
            <person name="Nielsen K."/>
            <person name="Thrane U."/>
        </authorList>
    </citation>
    <scope>NUCLEOTIDE SEQUENCE [LARGE SCALE GENOMIC DNA]</scope>
    <source>
        <strain evidence="4 5">Fl201059</strain>
    </source>
</reference>
<dbReference type="GO" id="GO:0016788">
    <property type="term" value="F:hydrolase activity, acting on ester bonds"/>
    <property type="evidence" value="ECO:0007669"/>
    <property type="project" value="UniProtKB-ARBA"/>
</dbReference>
<name>A0A0N0V4Y5_FUSLA</name>
<dbReference type="OrthoDB" id="2498029at2759"/>
<dbReference type="Pfam" id="PF12697">
    <property type="entry name" value="Abhydrolase_6"/>
    <property type="match status" value="1"/>
</dbReference>
<dbReference type="Gene3D" id="3.40.50.1820">
    <property type="entry name" value="alpha/beta hydrolase"/>
    <property type="match status" value="1"/>
</dbReference>
<dbReference type="InterPro" id="IPR050261">
    <property type="entry name" value="FrsA_esterase"/>
</dbReference>
<keyword evidence="5" id="KW-1185">Reference proteome</keyword>
<evidence type="ECO:0000259" key="3">
    <source>
        <dbReference type="Pfam" id="PF12697"/>
    </source>
</evidence>
<sequence length="301" mass="33512">MPFRDVEFKTSDHVTLRGWLYTPSSFTGKLPCLVMAPGFAGLKKMGLNNSAEDFVSKLQIACLAYDNRGFGDSDSKEGEPLREIIPHQQVSDYSDAITFAQSLTEVDPTRIGIWGSSYSGAHVLCVGAIDRRVKVVLSQVPLTSGWDNFHRLFRPAYISDLNKEFEEDRLARAAGKEPRRVPVVHEDLSVLSALPTADSFQAYGPWEANGLVNDVTLKSLEAFRAYEPIAYMHRISPTPLLMTVAKNDVVTPGDIAIEAFSRAKEPKELRILQGGHFDPYVGETFKQNAAAQVDFLRRYLL</sequence>
<feature type="domain" description="AB hydrolase-1" evidence="3">
    <location>
        <begin position="53"/>
        <end position="278"/>
    </location>
</feature>